<dbReference type="Gramene" id="BGIOSGA031555-TA">
    <property type="protein sequence ID" value="BGIOSGA031555-PA"/>
    <property type="gene ID" value="BGIOSGA031555"/>
</dbReference>
<feature type="region of interest" description="Disordered" evidence="5">
    <location>
        <begin position="142"/>
        <end position="165"/>
    </location>
</feature>
<evidence type="ECO:0008006" key="10">
    <source>
        <dbReference type="Google" id="ProtNLM"/>
    </source>
</evidence>
<dbReference type="InterPro" id="IPR006564">
    <property type="entry name" value="Znf_PMZ"/>
</dbReference>
<evidence type="ECO:0000256" key="1">
    <source>
        <dbReference type="ARBA" id="ARBA00022723"/>
    </source>
</evidence>
<feature type="compositionally biased region" description="Polar residues" evidence="5">
    <location>
        <begin position="543"/>
        <end position="556"/>
    </location>
</feature>
<dbReference type="InterPro" id="IPR007527">
    <property type="entry name" value="Znf_SWIM"/>
</dbReference>
<dbReference type="InterPro" id="IPR036875">
    <property type="entry name" value="Znf_CCHC_sf"/>
</dbReference>
<evidence type="ECO:0000313" key="9">
    <source>
        <dbReference type="Proteomes" id="UP000007015"/>
    </source>
</evidence>
<evidence type="ECO:0000256" key="2">
    <source>
        <dbReference type="ARBA" id="ARBA00022771"/>
    </source>
</evidence>
<organism evidence="8 9">
    <name type="scientific">Oryza sativa subsp. indica</name>
    <name type="common">Rice</name>
    <dbReference type="NCBI Taxonomy" id="39946"/>
    <lineage>
        <taxon>Eukaryota</taxon>
        <taxon>Viridiplantae</taxon>
        <taxon>Streptophyta</taxon>
        <taxon>Embryophyta</taxon>
        <taxon>Tracheophyta</taxon>
        <taxon>Spermatophyta</taxon>
        <taxon>Magnoliopsida</taxon>
        <taxon>Liliopsida</taxon>
        <taxon>Poales</taxon>
        <taxon>Poaceae</taxon>
        <taxon>BOP clade</taxon>
        <taxon>Oryzoideae</taxon>
        <taxon>Oryzeae</taxon>
        <taxon>Oryzinae</taxon>
        <taxon>Oryza</taxon>
        <taxon>Oryza sativa</taxon>
    </lineage>
</organism>
<evidence type="ECO:0000313" key="8">
    <source>
        <dbReference type="EMBL" id="EAY79204.1"/>
    </source>
</evidence>
<evidence type="ECO:0000259" key="7">
    <source>
        <dbReference type="PROSITE" id="PS50966"/>
    </source>
</evidence>
<name>A2Z9C0_ORYSI</name>
<dbReference type="PANTHER" id="PTHR31973:SF188">
    <property type="entry name" value="POLYPROTEIN, PUTATIVE-RELATED"/>
    <property type="match status" value="1"/>
</dbReference>
<dbReference type="Proteomes" id="UP000007015">
    <property type="component" value="Chromosome 10"/>
</dbReference>
<feature type="region of interest" description="Disordered" evidence="5">
    <location>
        <begin position="497"/>
        <end position="519"/>
    </location>
</feature>
<dbReference type="PROSITE" id="PS50966">
    <property type="entry name" value="ZF_SWIM"/>
    <property type="match status" value="1"/>
</dbReference>
<dbReference type="Pfam" id="PF03108">
    <property type="entry name" value="DBD_Tnp_Mut"/>
    <property type="match status" value="1"/>
</dbReference>
<dbReference type="Pfam" id="PF04434">
    <property type="entry name" value="SWIM"/>
    <property type="match status" value="1"/>
</dbReference>
<dbReference type="GO" id="GO:0008270">
    <property type="term" value="F:zinc ion binding"/>
    <property type="evidence" value="ECO:0007669"/>
    <property type="project" value="UniProtKB-KW"/>
</dbReference>
<sequence>MSPRKKCARKKSSLRLTSSEVPLKALDMSWVPQGMDASAACRVDVRVGPYVEFDENGRPDYHVSRDIKWVIDKDTICWIDLINDLDGEVKHSYLQEITVTYWDKNVERYAEIASDSSLLDAFDMYWEMRRLPLLVNSQVIASKRSKPSKPTKPKEKVDDWGESDEVEYVGVDDEKEKYNDLVSDDEAVDADYDPGSDEDQDDLAVDDEEGCESVAHVTDVDNPKIAVGVTFEDGNCFKRCIRQYAVLKEVELAVPYSESRRYRAYCKAKRCKWRIHASRLPDGRTWQIKKLPYAHNCASTAGLENNCMATNSWIRQMIMERMSVRKRLAVKLTGTILPSVMKSLYARSRDLGYKLYSAHSHLGEIGGTGRDLKTWRHTVDLNTRECSCRQWQVTGIPCTHAIFLVISRRGLELEQFVDDCYSVATFKKAYAGHVVPMTDKSQWAKINVGFKLYPPLLKRSAGRPRSRRIKGMEEGGSGKRKYRCKRCGQFGHIKKTCNEPVADPSAPPPAPPKPKRKRVKKVVLSVQDPVIQVPTTTVSTPSRSQASGVTQTSPITRSRARALNLDVDAPSNKAAGAI</sequence>
<gene>
    <name evidence="8" type="ORF">OsI_34317</name>
</gene>
<keyword evidence="9" id="KW-1185">Reference proteome</keyword>
<dbReference type="SUPFAM" id="SSF57756">
    <property type="entry name" value="Retrovirus zinc finger-like domains"/>
    <property type="match status" value="1"/>
</dbReference>
<dbReference type="PROSITE" id="PS50158">
    <property type="entry name" value="ZF_CCHC"/>
    <property type="match status" value="1"/>
</dbReference>
<keyword evidence="1" id="KW-0479">Metal-binding</keyword>
<accession>A2Z9C0</accession>
<evidence type="ECO:0000259" key="6">
    <source>
        <dbReference type="PROSITE" id="PS50158"/>
    </source>
</evidence>
<evidence type="ECO:0000256" key="4">
    <source>
        <dbReference type="PROSITE-ProRule" id="PRU00047"/>
    </source>
</evidence>
<keyword evidence="3" id="KW-0862">Zinc</keyword>
<proteinExistence type="predicted"/>
<feature type="compositionally biased region" description="Low complexity" evidence="5">
    <location>
        <begin position="533"/>
        <end position="542"/>
    </location>
</feature>
<dbReference type="HOGENOM" id="CLU_472057_0_0_1"/>
<dbReference type="AlphaFoldDB" id="A2Z9C0"/>
<dbReference type="GO" id="GO:0003676">
    <property type="term" value="F:nucleic acid binding"/>
    <property type="evidence" value="ECO:0007669"/>
    <property type="project" value="InterPro"/>
</dbReference>
<feature type="domain" description="SWIM-type" evidence="7">
    <location>
        <begin position="377"/>
        <end position="409"/>
    </location>
</feature>
<dbReference type="EMBL" id="CM000135">
    <property type="protein sequence ID" value="EAY79204.1"/>
    <property type="molecule type" value="Genomic_DNA"/>
</dbReference>
<dbReference type="InterPro" id="IPR004332">
    <property type="entry name" value="Transposase_MuDR"/>
</dbReference>
<keyword evidence="2 4" id="KW-0863">Zinc-finger</keyword>
<protein>
    <recommendedName>
        <fullName evidence="10">SWIM-type domain-containing protein</fullName>
    </recommendedName>
</protein>
<feature type="region of interest" description="Disordered" evidence="5">
    <location>
        <begin position="461"/>
        <end position="481"/>
    </location>
</feature>
<feature type="compositionally biased region" description="Acidic residues" evidence="5">
    <location>
        <begin position="182"/>
        <end position="201"/>
    </location>
</feature>
<reference evidence="8 9" key="1">
    <citation type="journal article" date="2005" name="PLoS Biol.">
        <title>The genomes of Oryza sativa: a history of duplications.</title>
        <authorList>
            <person name="Yu J."/>
            <person name="Wang J."/>
            <person name="Lin W."/>
            <person name="Li S."/>
            <person name="Li H."/>
            <person name="Zhou J."/>
            <person name="Ni P."/>
            <person name="Dong W."/>
            <person name="Hu S."/>
            <person name="Zeng C."/>
            <person name="Zhang J."/>
            <person name="Zhang Y."/>
            <person name="Li R."/>
            <person name="Xu Z."/>
            <person name="Li S."/>
            <person name="Li X."/>
            <person name="Zheng H."/>
            <person name="Cong L."/>
            <person name="Lin L."/>
            <person name="Yin J."/>
            <person name="Geng J."/>
            <person name="Li G."/>
            <person name="Shi J."/>
            <person name="Liu J."/>
            <person name="Lv H."/>
            <person name="Li J."/>
            <person name="Wang J."/>
            <person name="Deng Y."/>
            <person name="Ran L."/>
            <person name="Shi X."/>
            <person name="Wang X."/>
            <person name="Wu Q."/>
            <person name="Li C."/>
            <person name="Ren X."/>
            <person name="Wang J."/>
            <person name="Wang X."/>
            <person name="Li D."/>
            <person name="Liu D."/>
            <person name="Zhang X."/>
            <person name="Ji Z."/>
            <person name="Zhao W."/>
            <person name="Sun Y."/>
            <person name="Zhang Z."/>
            <person name="Bao J."/>
            <person name="Han Y."/>
            <person name="Dong L."/>
            <person name="Ji J."/>
            <person name="Chen P."/>
            <person name="Wu S."/>
            <person name="Liu J."/>
            <person name="Xiao Y."/>
            <person name="Bu D."/>
            <person name="Tan J."/>
            <person name="Yang L."/>
            <person name="Ye C."/>
            <person name="Zhang J."/>
            <person name="Xu J."/>
            <person name="Zhou Y."/>
            <person name="Yu Y."/>
            <person name="Zhang B."/>
            <person name="Zhuang S."/>
            <person name="Wei H."/>
            <person name="Liu B."/>
            <person name="Lei M."/>
            <person name="Yu H."/>
            <person name="Li Y."/>
            <person name="Xu H."/>
            <person name="Wei S."/>
            <person name="He X."/>
            <person name="Fang L."/>
            <person name="Zhang Z."/>
            <person name="Zhang Y."/>
            <person name="Huang X."/>
            <person name="Su Z."/>
            <person name="Tong W."/>
            <person name="Li J."/>
            <person name="Tong Z."/>
            <person name="Li S."/>
            <person name="Ye J."/>
            <person name="Wang L."/>
            <person name="Fang L."/>
            <person name="Lei T."/>
            <person name="Chen C."/>
            <person name="Chen H."/>
            <person name="Xu Z."/>
            <person name="Li H."/>
            <person name="Huang H."/>
            <person name="Zhang F."/>
            <person name="Xu H."/>
            <person name="Li N."/>
            <person name="Zhao C."/>
            <person name="Li S."/>
            <person name="Dong L."/>
            <person name="Huang Y."/>
            <person name="Li L."/>
            <person name="Xi Y."/>
            <person name="Qi Q."/>
            <person name="Li W."/>
            <person name="Zhang B."/>
            <person name="Hu W."/>
            <person name="Zhang Y."/>
            <person name="Tian X."/>
            <person name="Jiao Y."/>
            <person name="Liang X."/>
            <person name="Jin J."/>
            <person name="Gao L."/>
            <person name="Zheng W."/>
            <person name="Hao B."/>
            <person name="Liu S."/>
            <person name="Wang W."/>
            <person name="Yuan L."/>
            <person name="Cao M."/>
            <person name="McDermott J."/>
            <person name="Samudrala R."/>
            <person name="Wang J."/>
            <person name="Wong G.K."/>
            <person name="Yang H."/>
        </authorList>
    </citation>
    <scope>NUCLEOTIDE SEQUENCE [LARGE SCALE GENOMIC DNA]</scope>
    <source>
        <strain evidence="9">cv. 93-11</strain>
    </source>
</reference>
<dbReference type="STRING" id="39946.A2Z9C0"/>
<dbReference type="SMART" id="SM00575">
    <property type="entry name" value="ZnF_PMZ"/>
    <property type="match status" value="1"/>
</dbReference>
<dbReference type="InterPro" id="IPR001878">
    <property type="entry name" value="Znf_CCHC"/>
</dbReference>
<feature type="domain" description="CCHC-type" evidence="6">
    <location>
        <begin position="483"/>
        <end position="499"/>
    </location>
</feature>
<dbReference type="PANTHER" id="PTHR31973">
    <property type="entry name" value="POLYPROTEIN, PUTATIVE-RELATED"/>
    <property type="match status" value="1"/>
</dbReference>
<evidence type="ECO:0000256" key="3">
    <source>
        <dbReference type="ARBA" id="ARBA00022833"/>
    </source>
</evidence>
<feature type="region of interest" description="Disordered" evidence="5">
    <location>
        <begin position="533"/>
        <end position="578"/>
    </location>
</feature>
<evidence type="ECO:0000256" key="5">
    <source>
        <dbReference type="SAM" id="MobiDB-lite"/>
    </source>
</evidence>
<feature type="region of interest" description="Disordered" evidence="5">
    <location>
        <begin position="180"/>
        <end position="201"/>
    </location>
</feature>